<sequence length="142" mass="16464">MVAVKYDDLSMSFEFVSCAAPTAHNAYVSLDSGKIYWTSEFNDDFDEEIPDDIETSDRYVAIPHKTELGLGRRLALQFVAQELPERYDQVEEFFRRPGAYARFKDLAEREGILEIWYSFEADCVERALRQWCAENGLEVLES</sequence>
<accession>A0A4P7LFQ1</accession>
<organism evidence="1 2">
    <name type="scientific">Cupriavidus oxalaticus</name>
    <dbReference type="NCBI Taxonomy" id="96344"/>
    <lineage>
        <taxon>Bacteria</taxon>
        <taxon>Pseudomonadati</taxon>
        <taxon>Pseudomonadota</taxon>
        <taxon>Betaproteobacteria</taxon>
        <taxon>Burkholderiales</taxon>
        <taxon>Burkholderiaceae</taxon>
        <taxon>Cupriavidus</taxon>
    </lineage>
</organism>
<dbReference type="Proteomes" id="UP000295294">
    <property type="component" value="Plasmid unnamed1"/>
</dbReference>
<dbReference type="EMBL" id="CP038636">
    <property type="protein sequence ID" value="QBY55014.1"/>
    <property type="molecule type" value="Genomic_DNA"/>
</dbReference>
<proteinExistence type="predicted"/>
<geneLocation type="plasmid" evidence="1">
    <name>unnamed1</name>
</geneLocation>
<protein>
    <submittedName>
        <fullName evidence="1">Uncharacterized protein</fullName>
    </submittedName>
</protein>
<dbReference type="KEGG" id="cox:E0W60_27985"/>
<name>A0A4P7LFQ1_9BURK</name>
<gene>
    <name evidence="1" type="ORF">E0W60_27985</name>
</gene>
<dbReference type="AlphaFoldDB" id="A0A4P7LFQ1"/>
<reference evidence="1 2" key="1">
    <citation type="submission" date="2019-03" db="EMBL/GenBank/DDBJ databases">
        <title>Efficiently degradation of phenoxyalkanoic acid herbicides by Cupriavidus oxalaticus strain X32.</title>
        <authorList>
            <person name="Sheng X."/>
        </authorList>
    </citation>
    <scope>NUCLEOTIDE SEQUENCE [LARGE SCALE GENOMIC DNA]</scope>
    <source>
        <strain evidence="1 2">X32</strain>
        <plasmid evidence="1 2">unnamed1</plasmid>
    </source>
</reference>
<keyword evidence="1" id="KW-0614">Plasmid</keyword>
<dbReference type="OrthoDB" id="598113at2"/>
<evidence type="ECO:0000313" key="2">
    <source>
        <dbReference type="Proteomes" id="UP000295294"/>
    </source>
</evidence>
<evidence type="ECO:0000313" key="1">
    <source>
        <dbReference type="EMBL" id="QBY55014.1"/>
    </source>
</evidence>
<dbReference type="RefSeq" id="WP_135706336.1">
    <property type="nucleotide sequence ID" value="NZ_CP038636.1"/>
</dbReference>